<dbReference type="Gene3D" id="3.40.50.1820">
    <property type="entry name" value="alpha/beta hydrolase"/>
    <property type="match status" value="1"/>
</dbReference>
<dbReference type="KEGG" id="sbf:JCM31447_20350"/>
<name>A0A4P2VL81_FLUSA</name>
<dbReference type="InterPro" id="IPR022742">
    <property type="entry name" value="Hydrolase_4"/>
</dbReference>
<dbReference type="Proteomes" id="UP000291236">
    <property type="component" value="Chromosome"/>
</dbReference>
<dbReference type="InterPro" id="IPR029058">
    <property type="entry name" value="AB_hydrolase_fold"/>
</dbReference>
<dbReference type="InterPro" id="IPR051044">
    <property type="entry name" value="MAG_DAG_Lipase"/>
</dbReference>
<evidence type="ECO:0000313" key="3">
    <source>
        <dbReference type="Proteomes" id="UP000291236"/>
    </source>
</evidence>
<gene>
    <name evidence="2" type="ORF">JCM31447_20350</name>
</gene>
<reference evidence="2 3" key="1">
    <citation type="submission" date="2018-12" db="EMBL/GenBank/DDBJ databases">
        <title>Rubrispira sanarue gen. nov., sp., nov., a member of the order Silvanigrellales, isolated from a brackish lake in Hamamatsu Japan.</title>
        <authorList>
            <person name="Maejima Y."/>
            <person name="Iino T."/>
            <person name="Muraguchi Y."/>
            <person name="Fukuda K."/>
            <person name="Nojiri H."/>
            <person name="Ohkuma M."/>
            <person name="Moriuchi R."/>
            <person name="Dohra H."/>
            <person name="Kimbara K."/>
            <person name="Shintani M."/>
        </authorList>
    </citation>
    <scope>NUCLEOTIDE SEQUENCE [LARGE SCALE GENOMIC DNA]</scope>
    <source>
        <strain evidence="2 3">RF1110005</strain>
    </source>
</reference>
<accession>A0A4P2VL81</accession>
<evidence type="ECO:0000313" key="2">
    <source>
        <dbReference type="EMBL" id="BBH53591.1"/>
    </source>
</evidence>
<evidence type="ECO:0000259" key="1">
    <source>
        <dbReference type="Pfam" id="PF12146"/>
    </source>
</evidence>
<keyword evidence="3" id="KW-1185">Reference proteome</keyword>
<proteinExistence type="predicted"/>
<dbReference type="OrthoDB" id="9788260at2"/>
<organism evidence="2 3">
    <name type="scientific">Fluviispira sanaruensis</name>
    <dbReference type="NCBI Taxonomy" id="2493639"/>
    <lineage>
        <taxon>Bacteria</taxon>
        <taxon>Pseudomonadati</taxon>
        <taxon>Bdellovibrionota</taxon>
        <taxon>Oligoflexia</taxon>
        <taxon>Silvanigrellales</taxon>
        <taxon>Silvanigrellaceae</taxon>
        <taxon>Fluviispira</taxon>
    </lineage>
</organism>
<dbReference type="Pfam" id="PF12146">
    <property type="entry name" value="Hydrolase_4"/>
    <property type="match status" value="1"/>
</dbReference>
<feature type="domain" description="Serine aminopeptidase S33" evidence="1">
    <location>
        <begin position="62"/>
        <end position="317"/>
    </location>
</feature>
<dbReference type="SUPFAM" id="SSF53474">
    <property type="entry name" value="alpha/beta-Hydrolases"/>
    <property type="match status" value="1"/>
</dbReference>
<dbReference type="AlphaFoldDB" id="A0A4P2VL81"/>
<dbReference type="PANTHER" id="PTHR11614">
    <property type="entry name" value="PHOSPHOLIPASE-RELATED"/>
    <property type="match status" value="1"/>
</dbReference>
<dbReference type="EMBL" id="AP019368">
    <property type="protein sequence ID" value="BBH53591.1"/>
    <property type="molecule type" value="Genomic_DNA"/>
</dbReference>
<dbReference type="RefSeq" id="WP_130609756.1">
    <property type="nucleotide sequence ID" value="NZ_AP019368.1"/>
</dbReference>
<protein>
    <submittedName>
        <fullName evidence="2">Lysophospholipase</fullName>
    </submittedName>
</protein>
<sequence length="341" mass="39321">MTEINLFLKEKELENAPENIESNILRYKEKILPFYKSTGSTNQFLGMNDVPISCRIFTNPNATAKILLCTGYNESYLKYAELIMNLFELGYSIFCFDHRGQGFSGRFIGQDKRGYVDKFTNYVDDLSFYFENIVNSQQVQLPTFILAHSMGGAIATLAVCGKKINPFGVILSSPMHGIALSPYPFLEYPIYLIAKMFCNFGKEKEYVFGQTDCIPFRPFEGNDVTNSKFRYQVWRNHIAEIEDMQLGGPTFGWMREAIKASRQARFMGYDNNIPFLLLQAENDSVVVNAAHDIFIHNCANSEKYILENAQHEILMEVNFIREKAIEQIRKFIYKKIESRKT</sequence>